<dbReference type="RefSeq" id="WP_207137832.1">
    <property type="nucleotide sequence ID" value="NZ_JAEKJZ010000001.1"/>
</dbReference>
<evidence type="ECO:0000313" key="2">
    <source>
        <dbReference type="Proteomes" id="UP000664096"/>
    </source>
</evidence>
<dbReference type="EMBL" id="JAEKJZ010000001">
    <property type="protein sequence ID" value="MBN9668697.1"/>
    <property type="molecule type" value="Genomic_DNA"/>
</dbReference>
<dbReference type="Proteomes" id="UP000664096">
    <property type="component" value="Unassembled WGS sequence"/>
</dbReference>
<protein>
    <submittedName>
        <fullName evidence="1">Uncharacterized protein</fullName>
    </submittedName>
</protein>
<dbReference type="AlphaFoldDB" id="A0A939J1P9"/>
<proteinExistence type="predicted"/>
<comment type="caution">
    <text evidence="1">The sequence shown here is derived from an EMBL/GenBank/DDBJ whole genome shotgun (WGS) entry which is preliminary data.</text>
</comment>
<organism evidence="1 2">
    <name type="scientific">Roseibium aggregatum</name>
    <dbReference type="NCBI Taxonomy" id="187304"/>
    <lineage>
        <taxon>Bacteria</taxon>
        <taxon>Pseudomonadati</taxon>
        <taxon>Pseudomonadota</taxon>
        <taxon>Alphaproteobacteria</taxon>
        <taxon>Hyphomicrobiales</taxon>
        <taxon>Stappiaceae</taxon>
        <taxon>Roseibium</taxon>
    </lineage>
</organism>
<sequence>MNEIIYVDHQRLNSYIEQIDFREKRGIKLDIDKITYKFPFEFGINSSVSKDSGKYNETEKINCVWSYIQALNAYQDIRPGIEGVKYLIVREFIDLNEIFLEKISKKNEIILRFWASKINRNDQDIILLLASNIKYCDMPPGIDRVDNWSTYTALHRFLYDFREEINQSTMRDYFSDNFWDRNGSLGSEEHPLFLSQDVNLDIDMISDFTQNLELFFRSKGGLVAGKRKVEVVYVVRDHGHPHRDAPYHVFGYPLWIIQN</sequence>
<name>A0A939J1P9_9HYPH</name>
<evidence type="ECO:0000313" key="1">
    <source>
        <dbReference type="EMBL" id="MBN9668697.1"/>
    </source>
</evidence>
<gene>
    <name evidence="1" type="ORF">JF539_00005</name>
</gene>
<accession>A0A939J1P9</accession>
<reference evidence="1" key="1">
    <citation type="submission" date="2020-12" db="EMBL/GenBank/DDBJ databases">
        <title>Oil enriched cultivation method for isolating marine PHA-producing bacteria.</title>
        <authorList>
            <person name="Zheng W."/>
            <person name="Yu S."/>
            <person name="Huang Y."/>
        </authorList>
    </citation>
    <scope>NUCLEOTIDE SEQUENCE</scope>
    <source>
        <strain evidence="1">SY-2-12</strain>
    </source>
</reference>